<reference evidence="3 4" key="1">
    <citation type="submission" date="2020-05" db="EMBL/GenBank/DDBJ databases">
        <title>Complete genome sequence of Gemmatimonas greenlandica TET16.</title>
        <authorList>
            <person name="Zeng Y."/>
        </authorList>
    </citation>
    <scope>NUCLEOTIDE SEQUENCE [LARGE SCALE GENOMIC DNA]</scope>
    <source>
        <strain evidence="3 4">TET16</strain>
    </source>
</reference>
<dbReference type="KEGG" id="ggr:HKW67_00035"/>
<organism evidence="3 4">
    <name type="scientific">Gemmatimonas groenlandica</name>
    <dbReference type="NCBI Taxonomy" id="2732249"/>
    <lineage>
        <taxon>Bacteria</taxon>
        <taxon>Pseudomonadati</taxon>
        <taxon>Gemmatimonadota</taxon>
        <taxon>Gemmatimonadia</taxon>
        <taxon>Gemmatimonadales</taxon>
        <taxon>Gemmatimonadaceae</taxon>
        <taxon>Gemmatimonas</taxon>
    </lineage>
</organism>
<feature type="signal peptide" evidence="1">
    <location>
        <begin position="1"/>
        <end position="27"/>
    </location>
</feature>
<feature type="chain" id="PRO_5026973089" evidence="1">
    <location>
        <begin position="28"/>
        <end position="279"/>
    </location>
</feature>
<feature type="domain" description="DUF547" evidence="2">
    <location>
        <begin position="91"/>
        <end position="206"/>
    </location>
</feature>
<accession>A0A6M4IKX7</accession>
<name>A0A6M4IKX7_9BACT</name>
<evidence type="ECO:0000256" key="1">
    <source>
        <dbReference type="SAM" id="SignalP"/>
    </source>
</evidence>
<gene>
    <name evidence="3" type="ORF">HKW67_00035</name>
</gene>
<evidence type="ECO:0000259" key="2">
    <source>
        <dbReference type="Pfam" id="PF04784"/>
    </source>
</evidence>
<dbReference type="PANTHER" id="PTHR46361:SF3">
    <property type="entry name" value="ELECTRON CARRIER_ PROTEIN DISULFIDE OXIDOREDUCTASE"/>
    <property type="match status" value="1"/>
</dbReference>
<evidence type="ECO:0000313" key="3">
    <source>
        <dbReference type="EMBL" id="QJR34016.1"/>
    </source>
</evidence>
<proteinExistence type="predicted"/>
<dbReference type="AlphaFoldDB" id="A0A6M4IKX7"/>
<dbReference type="RefSeq" id="WP_171223442.1">
    <property type="nucleotide sequence ID" value="NZ_CP053085.1"/>
</dbReference>
<dbReference type="Pfam" id="PF04784">
    <property type="entry name" value="DUF547"/>
    <property type="match status" value="1"/>
</dbReference>
<keyword evidence="1" id="KW-0732">Signal</keyword>
<evidence type="ECO:0000313" key="4">
    <source>
        <dbReference type="Proteomes" id="UP000500938"/>
    </source>
</evidence>
<keyword evidence="4" id="KW-1185">Reference proteome</keyword>
<dbReference type="Proteomes" id="UP000500938">
    <property type="component" value="Chromosome"/>
</dbReference>
<protein>
    <submittedName>
        <fullName evidence="3">DUF547 domain-containing protein</fullName>
    </submittedName>
</protein>
<sequence length="279" mass="31426">MSFSLRRVSDVARRSALAVLFAAPPLAAQPTARPAAPPAVAPRAARVAIDHSAFDSLLRAHVTDGLVDYDAFRDAATFRRYLTSLERVSLAGLDDEERLAFWLNAYNAYTIQLIVTHAERESIRNIDRTLGVLRLKGPWSEPIVRAAGRTLSLDEVEHRIIRKDFKDPRIHFALVSAAKGSPPLRSEAYTGAELDRQLFDQGRRFLKDTTKNQIETPFPRLSPIFTYYRSDFGNSRSDLGSYLATWFDGETKKKLESGRFGMREIPFDWSLNGKAVTPR</sequence>
<dbReference type="EMBL" id="CP053085">
    <property type="protein sequence ID" value="QJR34016.1"/>
    <property type="molecule type" value="Genomic_DNA"/>
</dbReference>
<dbReference type="PANTHER" id="PTHR46361">
    <property type="entry name" value="ELECTRON CARRIER/ PROTEIN DISULFIDE OXIDOREDUCTASE"/>
    <property type="match status" value="1"/>
</dbReference>
<dbReference type="InterPro" id="IPR006869">
    <property type="entry name" value="DUF547"/>
</dbReference>